<dbReference type="AlphaFoldDB" id="A0A1Y3V8N5"/>
<evidence type="ECO:0000313" key="6">
    <source>
        <dbReference type="Proteomes" id="UP000196329"/>
    </source>
</evidence>
<dbReference type="InterPro" id="IPR031330">
    <property type="entry name" value="Gly_Hdrlase_35_cat"/>
</dbReference>
<dbReference type="GO" id="GO:0005975">
    <property type="term" value="P:carbohydrate metabolic process"/>
    <property type="evidence" value="ECO:0007669"/>
    <property type="project" value="InterPro"/>
</dbReference>
<organism evidence="5 6">
    <name type="scientific">Bacteroides uniformis</name>
    <dbReference type="NCBI Taxonomy" id="820"/>
    <lineage>
        <taxon>Bacteria</taxon>
        <taxon>Pseudomonadati</taxon>
        <taxon>Bacteroidota</taxon>
        <taxon>Bacteroidia</taxon>
        <taxon>Bacteroidales</taxon>
        <taxon>Bacteroidaceae</taxon>
        <taxon>Bacteroides</taxon>
    </lineage>
</organism>
<accession>A0A1Y3V8N5</accession>
<feature type="chain" id="PRO_5013209256" evidence="3">
    <location>
        <begin position="21"/>
        <end position="787"/>
    </location>
</feature>
<dbReference type="InterPro" id="IPR017853">
    <property type="entry name" value="GH"/>
</dbReference>
<evidence type="ECO:0000256" key="3">
    <source>
        <dbReference type="SAM" id="SignalP"/>
    </source>
</evidence>
<dbReference type="EMBL" id="NFHS01000003">
    <property type="protein sequence ID" value="OUN55738.1"/>
    <property type="molecule type" value="Genomic_DNA"/>
</dbReference>
<dbReference type="Gene3D" id="2.102.20.10">
    <property type="entry name" value="Beta-galactosidase, domain 2"/>
    <property type="match status" value="1"/>
</dbReference>
<keyword evidence="5" id="KW-0378">Hydrolase</keyword>
<evidence type="ECO:0000256" key="1">
    <source>
        <dbReference type="ARBA" id="ARBA00009809"/>
    </source>
</evidence>
<dbReference type="InterPro" id="IPR037110">
    <property type="entry name" value="Betagal_dom2_sf"/>
</dbReference>
<feature type="domain" description="Glycoside hydrolase 35 catalytic" evidence="4">
    <location>
        <begin position="59"/>
        <end position="428"/>
    </location>
</feature>
<dbReference type="GO" id="GO:0004553">
    <property type="term" value="F:hydrolase activity, hydrolyzing O-glycosyl compounds"/>
    <property type="evidence" value="ECO:0007669"/>
    <property type="project" value="InterPro"/>
</dbReference>
<sequence>MMKKIIISSIFGMAALTAIAQTYELTAPRKWESIRSEHLQMGGKSPNGGSIEVNNYYVIRDGKPVIPVMGEFHYSRYPAEQWEQEIVKMKAGGVNIIPSYIFWSLHEPVEGKFCWEGNLNLRRFIELCKKHDMDVIVRIGPFGHGEIRSGALPDWLFTKNLDVRSNDPKYLAYTKILYTEIAKQLQGLYYKDGGPIIGCQLENEHQHSASPWAINYIGEKVLDFTAASYDKGITKLGVSVQEGNISTAELGDRHMVTLQRMAEEVGIITPFYTTTGWGNAAVIPGKAIPVTAGYTYPTWFPDQRKSDFCMFKNLWADPDYSPVRYNPLDYPSASAEMGAGIQMVYDKRPICTPEAAEALMLRCLAGGSNIIGYYMYHGGSTPRMNNGYGEFLSDQPMGLPKISYDFQAPLGEFGLEAPSFRPLRVIHNFLADFQHILAPMQPVMPENVKTMTPENRDDLRYAARMTPAGEGFLFLVNTQDHDLERHDQKDLRVKLNLPNETLTIPAKGGFTLPKNTSAIIPFNFDMEGALLKYATAQPLMKIDDKGTTHYFFTVHDGMEPEFVFSQSSVKGKSEFMDIVPGFESTFRVTPRGGKAFKVTVLAYADALNATKVNGKLLITEATVVPAAGQVKFLSLGKHQVDYIVYPSKQGFKKQTVCVESVSPKVDIDKSVPWRMEIGFTEKATDTPQVNEYFLSVPYTGDVAMAFVDNTMVLDHFWQGMPWRIGLNRFADKMSAGKPLGFYFRPLRAEAPFLPDIPAEFVPDFSQGPVLEIGEPQIIPEYVMSVSL</sequence>
<comment type="similarity">
    <text evidence="1 2">Belongs to the glycosyl hydrolase 35 family.</text>
</comment>
<dbReference type="Proteomes" id="UP000196329">
    <property type="component" value="Unassembled WGS sequence"/>
</dbReference>
<dbReference type="SUPFAM" id="SSF51445">
    <property type="entry name" value="(Trans)glycosidases"/>
    <property type="match status" value="1"/>
</dbReference>
<reference evidence="6" key="1">
    <citation type="submission" date="2017-04" db="EMBL/GenBank/DDBJ databases">
        <title>Function of individual gut microbiota members based on whole genome sequencing of pure cultures obtained from chicken caecum.</title>
        <authorList>
            <person name="Medvecky M."/>
            <person name="Cejkova D."/>
            <person name="Polansky O."/>
            <person name="Karasova D."/>
            <person name="Kubasova T."/>
            <person name="Cizek A."/>
            <person name="Rychlik I."/>
        </authorList>
    </citation>
    <scope>NUCLEOTIDE SEQUENCE [LARGE SCALE GENOMIC DNA]</scope>
    <source>
        <strain evidence="6">An67</strain>
    </source>
</reference>
<protein>
    <submittedName>
        <fullName evidence="5">Glycosyl hydrolase family 35</fullName>
    </submittedName>
</protein>
<dbReference type="Pfam" id="PF01301">
    <property type="entry name" value="Glyco_hydro_35"/>
    <property type="match status" value="1"/>
</dbReference>
<dbReference type="InterPro" id="IPR001944">
    <property type="entry name" value="Glycoside_Hdrlase_35"/>
</dbReference>
<comment type="caution">
    <text evidence="5">The sequence shown here is derived from an EMBL/GenBank/DDBJ whole genome shotgun (WGS) entry which is preliminary data.</text>
</comment>
<dbReference type="Gene3D" id="3.20.20.80">
    <property type="entry name" value="Glycosidases"/>
    <property type="match status" value="1"/>
</dbReference>
<keyword evidence="3" id="KW-0732">Signal</keyword>
<evidence type="ECO:0000256" key="2">
    <source>
        <dbReference type="RuleBase" id="RU003679"/>
    </source>
</evidence>
<evidence type="ECO:0000313" key="5">
    <source>
        <dbReference type="EMBL" id="OUN55738.1"/>
    </source>
</evidence>
<evidence type="ECO:0000259" key="4">
    <source>
        <dbReference type="Pfam" id="PF01301"/>
    </source>
</evidence>
<dbReference type="PANTHER" id="PTHR23421">
    <property type="entry name" value="BETA-GALACTOSIDASE RELATED"/>
    <property type="match status" value="1"/>
</dbReference>
<name>A0A1Y3V8N5_BACUN</name>
<feature type="signal peptide" evidence="3">
    <location>
        <begin position="1"/>
        <end position="20"/>
    </location>
</feature>
<gene>
    <name evidence="5" type="ORF">B5G17_08615</name>
</gene>
<dbReference type="PRINTS" id="PR00742">
    <property type="entry name" value="GLHYDRLASE35"/>
</dbReference>
<proteinExistence type="inferred from homology"/>